<dbReference type="EMBL" id="UOFM01000536">
    <property type="protein sequence ID" value="VAW83362.1"/>
    <property type="molecule type" value="Genomic_DNA"/>
</dbReference>
<evidence type="ECO:0000313" key="7">
    <source>
        <dbReference type="EMBL" id="VAW83362.1"/>
    </source>
</evidence>
<keyword evidence="7" id="KW-0282">Flagellum</keyword>
<dbReference type="InterPro" id="IPR012836">
    <property type="entry name" value="FlgF"/>
</dbReference>
<evidence type="ECO:0000259" key="4">
    <source>
        <dbReference type="Pfam" id="PF00460"/>
    </source>
</evidence>
<dbReference type="InterPro" id="IPR053967">
    <property type="entry name" value="LlgE_F_G-like_D1"/>
</dbReference>
<evidence type="ECO:0000259" key="6">
    <source>
        <dbReference type="Pfam" id="PF22692"/>
    </source>
</evidence>
<evidence type="ECO:0000256" key="2">
    <source>
        <dbReference type="ARBA" id="ARBA00038560"/>
    </source>
</evidence>
<dbReference type="InterPro" id="IPR020013">
    <property type="entry name" value="Flagellar_FlgE/F/G"/>
</dbReference>
<comment type="subunit">
    <text evidence="2">The basal body constitutes a major portion of the flagellar organelle and consists of five rings (E,L,P,S, and M) mounted on a central rod. The rod consists of about 26 subunits of FlgG in the distal portion, and FlgB, FlgC and FlgF are thought to build up the proximal portion of the rod with about 6 subunits each.</text>
</comment>
<dbReference type="InterPro" id="IPR019776">
    <property type="entry name" value="Flagellar_basal_body_rod_CS"/>
</dbReference>
<reference evidence="7" key="1">
    <citation type="submission" date="2018-06" db="EMBL/GenBank/DDBJ databases">
        <authorList>
            <person name="Zhirakovskaya E."/>
        </authorList>
    </citation>
    <scope>NUCLEOTIDE SEQUENCE</scope>
</reference>
<dbReference type="Pfam" id="PF00460">
    <property type="entry name" value="Flg_bb_rod"/>
    <property type="match status" value="1"/>
</dbReference>
<dbReference type="PANTHER" id="PTHR30435">
    <property type="entry name" value="FLAGELLAR PROTEIN"/>
    <property type="match status" value="1"/>
</dbReference>
<organism evidence="7">
    <name type="scientific">hydrothermal vent metagenome</name>
    <dbReference type="NCBI Taxonomy" id="652676"/>
    <lineage>
        <taxon>unclassified sequences</taxon>
        <taxon>metagenomes</taxon>
        <taxon>ecological metagenomes</taxon>
    </lineage>
</organism>
<dbReference type="GO" id="GO:0071978">
    <property type="term" value="P:bacterial-type flagellum-dependent swarming motility"/>
    <property type="evidence" value="ECO:0007669"/>
    <property type="project" value="TreeGrafter"/>
</dbReference>
<dbReference type="Pfam" id="PF06429">
    <property type="entry name" value="Flg_bbr_C"/>
    <property type="match status" value="1"/>
</dbReference>
<dbReference type="NCBIfam" id="TIGR02490">
    <property type="entry name" value="flgF"/>
    <property type="match status" value="1"/>
</dbReference>
<dbReference type="InterPro" id="IPR001444">
    <property type="entry name" value="Flag_bb_rod_N"/>
</dbReference>
<accession>A0A3B0Z726</accession>
<dbReference type="InterPro" id="IPR010930">
    <property type="entry name" value="Flg_bb/hook_C_dom"/>
</dbReference>
<dbReference type="NCBIfam" id="TIGR03506">
    <property type="entry name" value="FlgEFG_subfam"/>
    <property type="match status" value="1"/>
</dbReference>
<evidence type="ECO:0000256" key="3">
    <source>
        <dbReference type="ARBA" id="ARBA00040228"/>
    </source>
</evidence>
<proteinExistence type="inferred from homology"/>
<gene>
    <name evidence="7" type="ORF">MNBD_GAMMA14-1828</name>
</gene>
<keyword evidence="7" id="KW-0969">Cilium</keyword>
<dbReference type="AlphaFoldDB" id="A0A3B0Z726"/>
<name>A0A3B0Z726_9ZZZZ</name>
<dbReference type="NCBIfam" id="NF009280">
    <property type="entry name" value="PRK12640.1"/>
    <property type="match status" value="1"/>
</dbReference>
<dbReference type="GO" id="GO:0030694">
    <property type="term" value="C:bacterial-type flagellum basal body, rod"/>
    <property type="evidence" value="ECO:0007669"/>
    <property type="project" value="InterPro"/>
</dbReference>
<dbReference type="SUPFAM" id="SSF117143">
    <property type="entry name" value="Flagellar hook protein flgE"/>
    <property type="match status" value="1"/>
</dbReference>
<feature type="domain" description="Flagellar hook protein FlgE/F/G-like D1" evidence="6">
    <location>
        <begin position="81"/>
        <end position="146"/>
    </location>
</feature>
<sequence>MDRVVFVAASGAKQLFGRQTVSSNNLANANTIGFQADMTAFRTRLVQGTGFNTRAFAVDQSIGVSGEKGTTQVTGRTLDVAVNGNGWIAVQATDGSEAYTRGGSLSVNINGQLTTAAGLPVLGSDGPVLIPEYENLEIGSDGTISVRPIGQQPATLAEVSRIKMVSPPHAELVKGDDGLLRMRNGKPAPDSTEVSLISGSLENSNVNSVEAMADMISLARQYEMSIKIMATAKEMDEKATTLLSLS</sequence>
<evidence type="ECO:0000256" key="1">
    <source>
        <dbReference type="ARBA" id="ARBA00009677"/>
    </source>
</evidence>
<protein>
    <recommendedName>
        <fullName evidence="3">Flagellar basal-body rod protein FlgF</fullName>
    </recommendedName>
</protein>
<dbReference type="PROSITE" id="PS00588">
    <property type="entry name" value="FLAGELLA_BB_ROD"/>
    <property type="match status" value="1"/>
</dbReference>
<feature type="domain" description="Flagellar basal-body/hook protein C-terminal" evidence="5">
    <location>
        <begin position="198"/>
        <end position="242"/>
    </location>
</feature>
<evidence type="ECO:0000259" key="5">
    <source>
        <dbReference type="Pfam" id="PF06429"/>
    </source>
</evidence>
<dbReference type="Pfam" id="PF22692">
    <property type="entry name" value="LlgE_F_G_D1"/>
    <property type="match status" value="1"/>
</dbReference>
<dbReference type="PANTHER" id="PTHR30435:SF18">
    <property type="entry name" value="FLAGELLAR BASAL-BODY ROD PROTEIN FLGF"/>
    <property type="match status" value="1"/>
</dbReference>
<keyword evidence="7" id="KW-0966">Cell projection</keyword>
<comment type="similarity">
    <text evidence="1">Belongs to the flagella basal body rod proteins family.</text>
</comment>
<dbReference type="InterPro" id="IPR037925">
    <property type="entry name" value="FlgE/F/G-like"/>
</dbReference>
<feature type="domain" description="Flagellar basal body rod protein N-terminal" evidence="4">
    <location>
        <begin position="7"/>
        <end position="35"/>
    </location>
</feature>